<keyword evidence="9" id="KW-0378">Hydrolase</keyword>
<dbReference type="EC" id="3.4.11.5" evidence="4"/>
<name>A0A3M0CFN3_9PROT</name>
<evidence type="ECO:0000256" key="1">
    <source>
        <dbReference type="ARBA" id="ARBA00001585"/>
    </source>
</evidence>
<evidence type="ECO:0000256" key="10">
    <source>
        <dbReference type="ARBA" id="ARBA00029605"/>
    </source>
</evidence>
<dbReference type="PRINTS" id="PR00793">
    <property type="entry name" value="PROAMNOPTASE"/>
</dbReference>
<dbReference type="GO" id="GO:0006508">
    <property type="term" value="P:proteolysis"/>
    <property type="evidence" value="ECO:0007669"/>
    <property type="project" value="UniProtKB-KW"/>
</dbReference>
<dbReference type="GO" id="GO:0005737">
    <property type="term" value="C:cytoplasm"/>
    <property type="evidence" value="ECO:0007669"/>
    <property type="project" value="UniProtKB-SubCell"/>
</dbReference>
<dbReference type="Pfam" id="PF00561">
    <property type="entry name" value="Abhydrolase_1"/>
    <property type="match status" value="1"/>
</dbReference>
<accession>A0A3M0CFN3</accession>
<dbReference type="GO" id="GO:0004177">
    <property type="term" value="F:aminopeptidase activity"/>
    <property type="evidence" value="ECO:0007669"/>
    <property type="project" value="UniProtKB-KW"/>
</dbReference>
<evidence type="ECO:0000313" key="16">
    <source>
        <dbReference type="Proteomes" id="UP000271227"/>
    </source>
</evidence>
<protein>
    <recommendedName>
        <fullName evidence="5">Proline iminopeptidase</fullName>
        <ecNumber evidence="4">3.4.11.5</ecNumber>
    </recommendedName>
    <alternativeName>
        <fullName evidence="10">Prolyl aminopeptidase</fullName>
    </alternativeName>
</protein>
<keyword evidence="12" id="KW-0472">Membrane</keyword>
<evidence type="ECO:0000256" key="11">
    <source>
        <dbReference type="SAM" id="MobiDB-lite"/>
    </source>
</evidence>
<dbReference type="InterPro" id="IPR002410">
    <property type="entry name" value="Peptidase_S33"/>
</dbReference>
<gene>
    <name evidence="15" type="ORF">BXY39_1017</name>
</gene>
<dbReference type="InterPro" id="IPR005944">
    <property type="entry name" value="Pro_iminopeptidase"/>
</dbReference>
<dbReference type="Gene3D" id="3.40.50.1820">
    <property type="entry name" value="alpha/beta hydrolase"/>
    <property type="match status" value="1"/>
</dbReference>
<dbReference type="InParanoid" id="A0A3M0CFN3"/>
<evidence type="ECO:0000256" key="12">
    <source>
        <dbReference type="SAM" id="Phobius"/>
    </source>
</evidence>
<comment type="catalytic activity">
    <reaction evidence="1">
        <text>Release of N-terminal proline from a peptide.</text>
        <dbReference type="EC" id="3.4.11.5"/>
    </reaction>
</comment>
<keyword evidence="8" id="KW-0645">Protease</keyword>
<feature type="domain" description="Peptidase S33 tripeptidyl aminopeptidase-like C-terminal" evidence="14">
    <location>
        <begin position="392"/>
        <end position="493"/>
    </location>
</feature>
<feature type="transmembrane region" description="Helical" evidence="12">
    <location>
        <begin position="21"/>
        <end position="39"/>
    </location>
</feature>
<evidence type="ECO:0000256" key="7">
    <source>
        <dbReference type="ARBA" id="ARBA00022490"/>
    </source>
</evidence>
<dbReference type="PANTHER" id="PTHR43722:SF1">
    <property type="entry name" value="PROLINE IMINOPEPTIDASE"/>
    <property type="match status" value="1"/>
</dbReference>
<evidence type="ECO:0000256" key="2">
    <source>
        <dbReference type="ARBA" id="ARBA00004496"/>
    </source>
</evidence>
<dbReference type="PROSITE" id="PS51257">
    <property type="entry name" value="PROKAR_LIPOPROTEIN"/>
    <property type="match status" value="1"/>
</dbReference>
<dbReference type="RefSeq" id="WP_170163634.1">
    <property type="nucleotide sequence ID" value="NZ_REFR01000010.1"/>
</dbReference>
<feature type="region of interest" description="Disordered" evidence="11">
    <location>
        <begin position="509"/>
        <end position="536"/>
    </location>
</feature>
<keyword evidence="16" id="KW-1185">Reference proteome</keyword>
<dbReference type="InterPro" id="IPR013595">
    <property type="entry name" value="Pept_S33_TAP-like_C"/>
</dbReference>
<feature type="domain" description="AB hydrolase-1" evidence="13">
    <location>
        <begin position="107"/>
        <end position="242"/>
    </location>
</feature>
<dbReference type="InterPro" id="IPR029058">
    <property type="entry name" value="AB_hydrolase_fold"/>
</dbReference>
<keyword evidence="12" id="KW-0812">Transmembrane</keyword>
<dbReference type="InterPro" id="IPR000073">
    <property type="entry name" value="AB_hydrolase_1"/>
</dbReference>
<evidence type="ECO:0000259" key="14">
    <source>
        <dbReference type="Pfam" id="PF08386"/>
    </source>
</evidence>
<keyword evidence="6" id="KW-0031">Aminopeptidase</keyword>
<dbReference type="EMBL" id="REFR01000010">
    <property type="protein sequence ID" value="RMB08384.1"/>
    <property type="molecule type" value="Genomic_DNA"/>
</dbReference>
<evidence type="ECO:0000256" key="6">
    <source>
        <dbReference type="ARBA" id="ARBA00022438"/>
    </source>
</evidence>
<feature type="compositionally biased region" description="Basic and acidic residues" evidence="11">
    <location>
        <begin position="513"/>
        <end position="536"/>
    </location>
</feature>
<reference evidence="15 16" key="1">
    <citation type="submission" date="2018-10" db="EMBL/GenBank/DDBJ databases">
        <title>Genomic Encyclopedia of Archaeal and Bacterial Type Strains, Phase II (KMG-II): from individual species to whole genera.</title>
        <authorList>
            <person name="Goeker M."/>
        </authorList>
    </citation>
    <scope>NUCLEOTIDE SEQUENCE [LARGE SCALE GENOMIC DNA]</scope>
    <source>
        <strain evidence="15 16">DSM 25217</strain>
    </source>
</reference>
<organism evidence="15 16">
    <name type="scientific">Eilatimonas milleporae</name>
    <dbReference type="NCBI Taxonomy" id="911205"/>
    <lineage>
        <taxon>Bacteria</taxon>
        <taxon>Pseudomonadati</taxon>
        <taxon>Pseudomonadota</taxon>
        <taxon>Alphaproteobacteria</taxon>
        <taxon>Kordiimonadales</taxon>
        <taxon>Kordiimonadaceae</taxon>
        <taxon>Eilatimonas</taxon>
    </lineage>
</organism>
<comment type="subcellular location">
    <subcellularLocation>
        <location evidence="2">Cytoplasm</location>
    </subcellularLocation>
</comment>
<evidence type="ECO:0000259" key="13">
    <source>
        <dbReference type="Pfam" id="PF00561"/>
    </source>
</evidence>
<comment type="similarity">
    <text evidence="3">Belongs to the peptidase S33 family.</text>
</comment>
<evidence type="ECO:0000313" key="15">
    <source>
        <dbReference type="EMBL" id="RMB08384.1"/>
    </source>
</evidence>
<keyword evidence="7" id="KW-0963">Cytoplasm</keyword>
<proteinExistence type="inferred from homology"/>
<evidence type="ECO:0000256" key="9">
    <source>
        <dbReference type="ARBA" id="ARBA00022801"/>
    </source>
</evidence>
<dbReference type="Pfam" id="PF08386">
    <property type="entry name" value="Abhydrolase_4"/>
    <property type="match status" value="1"/>
</dbReference>
<evidence type="ECO:0000256" key="8">
    <source>
        <dbReference type="ARBA" id="ARBA00022670"/>
    </source>
</evidence>
<keyword evidence="12" id="KW-1133">Transmembrane helix</keyword>
<sequence length="536" mass="56471">MIDKLPASKGRSGLRAGVQRILGAFLMGLGCLAVIPAGLPPATAEEAPDWIARGLAPCHVKGVSRRAFCGHVTVPLDYAMPSDAGGETIDIFVALLPAQATSRRGDPFVLLAGGPGQAASDMGVLAARAFDNIWRRRDILLIDQRGTGRSHPVKCDMPDGAPDMEAAVAAVAACRADADIDVSHFTLEADIHDMDRVRDALGYETLNLWGVSYGTRTAALYYRRYGSRVRSLVLDGVAPPDLPLFLTAPAAAERAKRKLAEACAEQPACAHTFGDLNAAIDRLVDRARAGELSFDGIDPLSGAPLAFTMTEMIAVEAVRSVLYQPDAAVTLPFAVTEADRGNLLPLIAGLMAGAGLADSMYLGATLGILCGEEVARTGADAARAAGRDSFAGDTYYRTWKAYCDVWDYRIPGRDLPDDIGAPIGGDVPALILSGELDPITPPGQGDHMARGFPNSRHIVAPAAGHNTSHVACMPDLIADFLETLDAAALDTACLDHLARLPMVVGLNGQTRLRGGDADDGDSRGTETEAHATERHP</sequence>
<dbReference type="AlphaFoldDB" id="A0A3M0CFN3"/>
<comment type="caution">
    <text evidence="15">The sequence shown here is derived from an EMBL/GenBank/DDBJ whole genome shotgun (WGS) entry which is preliminary data.</text>
</comment>
<dbReference type="PANTHER" id="PTHR43722">
    <property type="entry name" value="PROLINE IMINOPEPTIDASE"/>
    <property type="match status" value="1"/>
</dbReference>
<dbReference type="SUPFAM" id="SSF53474">
    <property type="entry name" value="alpha/beta-Hydrolases"/>
    <property type="match status" value="1"/>
</dbReference>
<evidence type="ECO:0000256" key="3">
    <source>
        <dbReference type="ARBA" id="ARBA00010088"/>
    </source>
</evidence>
<evidence type="ECO:0000256" key="4">
    <source>
        <dbReference type="ARBA" id="ARBA00012568"/>
    </source>
</evidence>
<evidence type="ECO:0000256" key="5">
    <source>
        <dbReference type="ARBA" id="ARBA00021843"/>
    </source>
</evidence>
<dbReference type="Proteomes" id="UP000271227">
    <property type="component" value="Unassembled WGS sequence"/>
</dbReference>